<dbReference type="CDD" id="cd00161">
    <property type="entry name" value="beta-trefoil_Ricin-like"/>
    <property type="match status" value="1"/>
</dbReference>
<dbReference type="InterPro" id="IPR035992">
    <property type="entry name" value="Ricin_B-like_lectins"/>
</dbReference>
<dbReference type="RefSeq" id="WP_229684821.1">
    <property type="nucleotide sequence ID" value="NZ_BMOD01000011.1"/>
</dbReference>
<dbReference type="InterPro" id="IPR000772">
    <property type="entry name" value="Ricin_B_lectin"/>
</dbReference>
<evidence type="ECO:0000256" key="1">
    <source>
        <dbReference type="ARBA" id="ARBA00006865"/>
    </source>
</evidence>
<organism evidence="4 5">
    <name type="scientific">Deinococcus roseus</name>
    <dbReference type="NCBI Taxonomy" id="392414"/>
    <lineage>
        <taxon>Bacteria</taxon>
        <taxon>Thermotogati</taxon>
        <taxon>Deinococcota</taxon>
        <taxon>Deinococci</taxon>
        <taxon>Deinococcales</taxon>
        <taxon>Deinococcaceae</taxon>
        <taxon>Deinococcus</taxon>
    </lineage>
</organism>
<evidence type="ECO:0000313" key="5">
    <source>
        <dbReference type="Proteomes" id="UP000632222"/>
    </source>
</evidence>
<dbReference type="PROSITE" id="PS51257">
    <property type="entry name" value="PROKAR_LIPOPROTEIN"/>
    <property type="match status" value="1"/>
</dbReference>
<keyword evidence="2" id="KW-0732">Signal</keyword>
<keyword evidence="5" id="KW-1185">Reference proteome</keyword>
<dbReference type="SMART" id="SM00458">
    <property type="entry name" value="RICIN"/>
    <property type="match status" value="1"/>
</dbReference>
<feature type="chain" id="PRO_5045435920" description="GH16 domain-containing protein" evidence="2">
    <location>
        <begin position="26"/>
        <end position="432"/>
    </location>
</feature>
<gene>
    <name evidence="4" type="ORF">GCM10008938_30330</name>
</gene>
<sequence length="432" mass="47009">MHWKSTTGCLVFAVLLAGCSKNTPASEAVTQNALASCTSISINENAYYRIVGRQSNRSLDVKEAGTANGALVQTWGYGGGDNQKWRFQSVGSGFYKITVKHSGKALDVSDVSQNNGALIHQWDYVGGQNQQWCAIPTDSGFYRILARHSGKAVDIKDMNTGDGGTVHQWDYVGGANQQWKFEQVETINNPIWSQEFNEPSGTQPSSGIWNIETGNGGTGWGNHELQNYTNSTQNLATNGAGQLVITARKQAGGSCWNGTCQYTSARITTQNKYSVLYGRIEARIKIPGGQGIWPAFWMLGANLGSVGWPNSGEIDIMEVVGKDPNNLHTTLHGPGYSGCCGIHSAYNMGQAISNAYHVFAVDKRQNDIKFFVDGIQVFRVTPANIPAGTQWVFNQPFFMLLNLAVGGDWPGNPDASTPFPAQMLVDYIRVYP</sequence>
<feature type="signal peptide" evidence="2">
    <location>
        <begin position="1"/>
        <end position="25"/>
    </location>
</feature>
<dbReference type="PROSITE" id="PS50231">
    <property type="entry name" value="RICIN_B_LECTIN"/>
    <property type="match status" value="1"/>
</dbReference>
<dbReference type="PANTHER" id="PTHR10963:SF55">
    <property type="entry name" value="GLYCOSIDE HYDROLASE FAMILY 16 PROTEIN"/>
    <property type="match status" value="1"/>
</dbReference>
<evidence type="ECO:0000256" key="2">
    <source>
        <dbReference type="SAM" id="SignalP"/>
    </source>
</evidence>
<proteinExistence type="inferred from homology"/>
<dbReference type="PANTHER" id="PTHR10963">
    <property type="entry name" value="GLYCOSYL HYDROLASE-RELATED"/>
    <property type="match status" value="1"/>
</dbReference>
<feature type="domain" description="GH16" evidence="3">
    <location>
        <begin position="190"/>
        <end position="432"/>
    </location>
</feature>
<dbReference type="SUPFAM" id="SSF49899">
    <property type="entry name" value="Concanavalin A-like lectins/glucanases"/>
    <property type="match status" value="1"/>
</dbReference>
<evidence type="ECO:0000259" key="3">
    <source>
        <dbReference type="PROSITE" id="PS51762"/>
    </source>
</evidence>
<dbReference type="CDD" id="cd08023">
    <property type="entry name" value="GH16_laminarinase_like"/>
    <property type="match status" value="1"/>
</dbReference>
<dbReference type="Pfam" id="PF00722">
    <property type="entry name" value="Glyco_hydro_16"/>
    <property type="match status" value="1"/>
</dbReference>
<dbReference type="Proteomes" id="UP000632222">
    <property type="component" value="Unassembled WGS sequence"/>
</dbReference>
<dbReference type="EMBL" id="BMOD01000011">
    <property type="protein sequence ID" value="GGJ42195.1"/>
    <property type="molecule type" value="Genomic_DNA"/>
</dbReference>
<accession>A0ABQ2D2C4</accession>
<dbReference type="InterPro" id="IPR013320">
    <property type="entry name" value="ConA-like_dom_sf"/>
</dbReference>
<name>A0ABQ2D2C4_9DEIO</name>
<evidence type="ECO:0000313" key="4">
    <source>
        <dbReference type="EMBL" id="GGJ42195.1"/>
    </source>
</evidence>
<dbReference type="PROSITE" id="PS51762">
    <property type="entry name" value="GH16_2"/>
    <property type="match status" value="1"/>
</dbReference>
<dbReference type="SUPFAM" id="SSF50370">
    <property type="entry name" value="Ricin B-like lectins"/>
    <property type="match status" value="1"/>
</dbReference>
<protein>
    <recommendedName>
        <fullName evidence="3">GH16 domain-containing protein</fullName>
    </recommendedName>
</protein>
<dbReference type="InterPro" id="IPR000757">
    <property type="entry name" value="Beta-glucanase-like"/>
</dbReference>
<comment type="similarity">
    <text evidence="1">Belongs to the glycosyl hydrolase 16 family.</text>
</comment>
<dbReference type="Pfam" id="PF14200">
    <property type="entry name" value="RicinB_lectin_2"/>
    <property type="match status" value="1"/>
</dbReference>
<comment type="caution">
    <text evidence="4">The sequence shown here is derived from an EMBL/GenBank/DDBJ whole genome shotgun (WGS) entry which is preliminary data.</text>
</comment>
<dbReference type="InterPro" id="IPR050546">
    <property type="entry name" value="Glycosyl_Hydrlase_16"/>
</dbReference>
<dbReference type="Gene3D" id="2.60.120.200">
    <property type="match status" value="1"/>
</dbReference>
<dbReference type="Gene3D" id="2.80.10.50">
    <property type="match status" value="3"/>
</dbReference>
<reference evidence="5" key="1">
    <citation type="journal article" date="2019" name="Int. J. Syst. Evol. Microbiol.">
        <title>The Global Catalogue of Microorganisms (GCM) 10K type strain sequencing project: providing services to taxonomists for standard genome sequencing and annotation.</title>
        <authorList>
            <consortium name="The Broad Institute Genomics Platform"/>
            <consortium name="The Broad Institute Genome Sequencing Center for Infectious Disease"/>
            <person name="Wu L."/>
            <person name="Ma J."/>
        </authorList>
    </citation>
    <scope>NUCLEOTIDE SEQUENCE [LARGE SCALE GENOMIC DNA]</scope>
    <source>
        <strain evidence="5">JCM 14370</strain>
    </source>
</reference>